<comment type="caution">
    <text evidence="4">The sequence shown here is derived from an EMBL/GenBank/DDBJ whole genome shotgun (WGS) entry which is preliminary data.</text>
</comment>
<name>A0AAW2UUJ5_SESRA</name>
<dbReference type="AlphaFoldDB" id="A0AAW2UUJ5"/>
<dbReference type="Gene3D" id="3.10.450.50">
    <property type="match status" value="1"/>
</dbReference>
<feature type="compositionally biased region" description="Low complexity" evidence="2">
    <location>
        <begin position="125"/>
        <end position="134"/>
    </location>
</feature>
<dbReference type="PANTHER" id="PTHR10693">
    <property type="entry name" value="RAS GTPASE-ACTIVATING PROTEIN-BINDING PROTEIN"/>
    <property type="match status" value="1"/>
</dbReference>
<evidence type="ECO:0000256" key="1">
    <source>
        <dbReference type="ARBA" id="ARBA00022884"/>
    </source>
</evidence>
<dbReference type="EMBL" id="JACGWJ010000005">
    <property type="protein sequence ID" value="KAL0419716.1"/>
    <property type="molecule type" value="Genomic_DNA"/>
</dbReference>
<dbReference type="InterPro" id="IPR032710">
    <property type="entry name" value="NTF2-like_dom_sf"/>
</dbReference>
<feature type="compositionally biased region" description="Acidic residues" evidence="2">
    <location>
        <begin position="135"/>
        <end position="156"/>
    </location>
</feature>
<feature type="region of interest" description="Disordered" evidence="2">
    <location>
        <begin position="123"/>
        <end position="156"/>
    </location>
</feature>
<dbReference type="InterPro" id="IPR002075">
    <property type="entry name" value="NTF2_dom"/>
</dbReference>
<dbReference type="Pfam" id="PF02136">
    <property type="entry name" value="NTF2"/>
    <property type="match status" value="1"/>
</dbReference>
<dbReference type="PANTHER" id="PTHR10693:SF29">
    <property type="entry name" value="GB|AAD20086.1"/>
    <property type="match status" value="1"/>
</dbReference>
<evidence type="ECO:0000259" key="3">
    <source>
        <dbReference type="PROSITE" id="PS50177"/>
    </source>
</evidence>
<keyword evidence="1" id="KW-0694">RNA-binding</keyword>
<dbReference type="PROSITE" id="PS50177">
    <property type="entry name" value="NTF2_DOMAIN"/>
    <property type="match status" value="1"/>
</dbReference>
<dbReference type="InterPro" id="IPR039539">
    <property type="entry name" value="Ras_GTPase_bind_prot"/>
</dbReference>
<feature type="domain" description="NTF2" evidence="3">
    <location>
        <begin position="14"/>
        <end position="43"/>
    </location>
</feature>
<sequence>MANQHAAPVTAAQVGSYFVQQYYQVFQQQRDYVHQFYTDSSSMIRVDGEISASASDMVEKGYFVLNDMFHFADEEVPHQTSVAQEQNVDCQPTISSHLPDPPVADYPLEEAARNYVNSFHIDGGEPVQEYSYQEPEPEPEPELETDQLDPEPEIEPVAEAVVGRLAEETY</sequence>
<dbReference type="GO" id="GO:0003729">
    <property type="term" value="F:mRNA binding"/>
    <property type="evidence" value="ECO:0007669"/>
    <property type="project" value="TreeGrafter"/>
</dbReference>
<accession>A0AAW2UUJ5</accession>
<dbReference type="GO" id="GO:0005829">
    <property type="term" value="C:cytosol"/>
    <property type="evidence" value="ECO:0007669"/>
    <property type="project" value="TreeGrafter"/>
</dbReference>
<evidence type="ECO:0000313" key="4">
    <source>
        <dbReference type="EMBL" id="KAL0419716.1"/>
    </source>
</evidence>
<evidence type="ECO:0000256" key="2">
    <source>
        <dbReference type="SAM" id="MobiDB-lite"/>
    </source>
</evidence>
<dbReference type="SUPFAM" id="SSF54427">
    <property type="entry name" value="NTF2-like"/>
    <property type="match status" value="1"/>
</dbReference>
<protein>
    <recommendedName>
        <fullName evidence="3">NTF2 domain-containing protein</fullName>
    </recommendedName>
</protein>
<dbReference type="InterPro" id="IPR018222">
    <property type="entry name" value="Nuclear_transport_factor_2_euk"/>
</dbReference>
<gene>
    <name evidence="4" type="ORF">Sradi_1385100</name>
</gene>
<organism evidence="4">
    <name type="scientific">Sesamum radiatum</name>
    <name type="common">Black benniseed</name>
    <dbReference type="NCBI Taxonomy" id="300843"/>
    <lineage>
        <taxon>Eukaryota</taxon>
        <taxon>Viridiplantae</taxon>
        <taxon>Streptophyta</taxon>
        <taxon>Embryophyta</taxon>
        <taxon>Tracheophyta</taxon>
        <taxon>Spermatophyta</taxon>
        <taxon>Magnoliopsida</taxon>
        <taxon>eudicotyledons</taxon>
        <taxon>Gunneridae</taxon>
        <taxon>Pentapetalae</taxon>
        <taxon>asterids</taxon>
        <taxon>lamiids</taxon>
        <taxon>Lamiales</taxon>
        <taxon>Pedaliaceae</taxon>
        <taxon>Sesamum</taxon>
    </lineage>
</organism>
<dbReference type="GO" id="GO:1990904">
    <property type="term" value="C:ribonucleoprotein complex"/>
    <property type="evidence" value="ECO:0007669"/>
    <property type="project" value="TreeGrafter"/>
</dbReference>
<proteinExistence type="predicted"/>
<reference evidence="4" key="2">
    <citation type="journal article" date="2024" name="Plant">
        <title>Genomic evolution and insights into agronomic trait innovations of Sesamum species.</title>
        <authorList>
            <person name="Miao H."/>
            <person name="Wang L."/>
            <person name="Qu L."/>
            <person name="Liu H."/>
            <person name="Sun Y."/>
            <person name="Le M."/>
            <person name="Wang Q."/>
            <person name="Wei S."/>
            <person name="Zheng Y."/>
            <person name="Lin W."/>
            <person name="Duan Y."/>
            <person name="Cao H."/>
            <person name="Xiong S."/>
            <person name="Wang X."/>
            <person name="Wei L."/>
            <person name="Li C."/>
            <person name="Ma Q."/>
            <person name="Ju M."/>
            <person name="Zhao R."/>
            <person name="Li G."/>
            <person name="Mu C."/>
            <person name="Tian Q."/>
            <person name="Mei H."/>
            <person name="Zhang T."/>
            <person name="Gao T."/>
            <person name="Zhang H."/>
        </authorList>
    </citation>
    <scope>NUCLEOTIDE SEQUENCE</scope>
    <source>
        <strain evidence="4">G02</strain>
    </source>
</reference>
<reference evidence="4" key="1">
    <citation type="submission" date="2020-06" db="EMBL/GenBank/DDBJ databases">
        <authorList>
            <person name="Li T."/>
            <person name="Hu X."/>
            <person name="Zhang T."/>
            <person name="Song X."/>
            <person name="Zhang H."/>
            <person name="Dai N."/>
            <person name="Sheng W."/>
            <person name="Hou X."/>
            <person name="Wei L."/>
        </authorList>
    </citation>
    <scope>NUCLEOTIDE SEQUENCE</scope>
    <source>
        <strain evidence="4">G02</strain>
        <tissue evidence="4">Leaf</tissue>
    </source>
</reference>